<dbReference type="WBParaSite" id="PDA_v2.g7558.t1">
    <property type="protein sequence ID" value="PDA_v2.g7558.t1"/>
    <property type="gene ID" value="PDA_v2.g7558"/>
</dbReference>
<dbReference type="PANTHER" id="PTHR36943">
    <property type="entry name" value="CCHC-TYPE DOMAIN-CONTAINING PROTEIN"/>
    <property type="match status" value="1"/>
</dbReference>
<evidence type="ECO:0000313" key="3">
    <source>
        <dbReference type="WBParaSite" id="PDA_v2.g7558.t1"/>
    </source>
</evidence>
<feature type="compositionally biased region" description="Basic and acidic residues" evidence="1">
    <location>
        <begin position="151"/>
        <end position="169"/>
    </location>
</feature>
<reference evidence="3" key="1">
    <citation type="submission" date="2022-11" db="UniProtKB">
        <authorList>
            <consortium name="WormBaseParasite"/>
        </authorList>
    </citation>
    <scope>IDENTIFICATION</scope>
</reference>
<protein>
    <submittedName>
        <fullName evidence="3">Uncharacterized protein</fullName>
    </submittedName>
</protein>
<dbReference type="InterPro" id="IPR021109">
    <property type="entry name" value="Peptidase_aspartic_dom_sf"/>
</dbReference>
<dbReference type="Proteomes" id="UP000887578">
    <property type="component" value="Unplaced"/>
</dbReference>
<dbReference type="AlphaFoldDB" id="A0A914QUC7"/>
<keyword evidence="2" id="KW-1185">Reference proteome</keyword>
<accession>A0A914QUC7</accession>
<evidence type="ECO:0000313" key="2">
    <source>
        <dbReference type="Proteomes" id="UP000887578"/>
    </source>
</evidence>
<feature type="compositionally biased region" description="Basic and acidic residues" evidence="1">
    <location>
        <begin position="123"/>
        <end position="132"/>
    </location>
</feature>
<dbReference type="SUPFAM" id="SSF50630">
    <property type="entry name" value="Acid proteases"/>
    <property type="match status" value="1"/>
</dbReference>
<sequence>MQHDTGSAVSIISKKIWLHIGKPKIYATKIELQSYNRMIPVIGQCNVFVQVGKQIKQQCVLVVSKGKALIGRNWINSFDIRLQRLCNSFIHGKSVGFSSSMQNSQRVIHQLDRRVFKDFDKNSEKKISKAEPMHASMQGKENDASGKGVKPRNDGLPAEKTHPQHRESTVRKGFMLQEEKHSNYGGVKDYPKSLNRKTYSCCDQADHSHLFKNRPHRIIRKANAQRRVEREDVHGDDILYVKGTVASVSRRTTSTKQRLGKFNYGHYREVALTGSDEACHVYRDQYRRED</sequence>
<dbReference type="PANTHER" id="PTHR36943:SF1">
    <property type="entry name" value="CCHC-TYPE DOMAIN-CONTAINING PROTEIN"/>
    <property type="match status" value="1"/>
</dbReference>
<evidence type="ECO:0000256" key="1">
    <source>
        <dbReference type="SAM" id="MobiDB-lite"/>
    </source>
</evidence>
<name>A0A914QUC7_9BILA</name>
<proteinExistence type="predicted"/>
<feature type="region of interest" description="Disordered" evidence="1">
    <location>
        <begin position="123"/>
        <end position="169"/>
    </location>
</feature>
<organism evidence="2 3">
    <name type="scientific">Panagrolaimus davidi</name>
    <dbReference type="NCBI Taxonomy" id="227884"/>
    <lineage>
        <taxon>Eukaryota</taxon>
        <taxon>Metazoa</taxon>
        <taxon>Ecdysozoa</taxon>
        <taxon>Nematoda</taxon>
        <taxon>Chromadorea</taxon>
        <taxon>Rhabditida</taxon>
        <taxon>Tylenchina</taxon>
        <taxon>Panagrolaimomorpha</taxon>
        <taxon>Panagrolaimoidea</taxon>
        <taxon>Panagrolaimidae</taxon>
        <taxon>Panagrolaimus</taxon>
    </lineage>
</organism>